<evidence type="ECO:0000313" key="1">
    <source>
        <dbReference type="EMBL" id="RDS81094.1"/>
    </source>
</evidence>
<dbReference type="InterPro" id="IPR029063">
    <property type="entry name" value="SAM-dependent_MTases_sf"/>
</dbReference>
<evidence type="ECO:0000313" key="2">
    <source>
        <dbReference type="Proteomes" id="UP000254258"/>
    </source>
</evidence>
<keyword evidence="2" id="KW-1185">Reference proteome</keyword>
<dbReference type="GO" id="GO:0032259">
    <property type="term" value="P:methylation"/>
    <property type="evidence" value="ECO:0007669"/>
    <property type="project" value="UniProtKB-KW"/>
</dbReference>
<dbReference type="SUPFAM" id="SSF53335">
    <property type="entry name" value="S-adenosyl-L-methionine-dependent methyltransferases"/>
    <property type="match status" value="1"/>
</dbReference>
<dbReference type="Proteomes" id="UP000254258">
    <property type="component" value="Unassembled WGS sequence"/>
</dbReference>
<dbReference type="GO" id="GO:0008168">
    <property type="term" value="F:methyltransferase activity"/>
    <property type="evidence" value="ECO:0007669"/>
    <property type="project" value="UniProtKB-KW"/>
</dbReference>
<keyword evidence="1" id="KW-0489">Methyltransferase</keyword>
<accession>A0A370WY64</accession>
<gene>
    <name evidence="1" type="ORF">DWU98_11120</name>
</gene>
<dbReference type="CDD" id="cd02440">
    <property type="entry name" value="AdoMet_MTases"/>
    <property type="match status" value="1"/>
</dbReference>
<name>A0A370WY64_9GAMM</name>
<dbReference type="Gene3D" id="3.40.50.150">
    <property type="entry name" value="Vaccinia Virus protein VP39"/>
    <property type="match status" value="1"/>
</dbReference>
<reference evidence="1 2" key="1">
    <citation type="submission" date="2018-07" db="EMBL/GenBank/DDBJ databases">
        <title>Dyella monticola sp. nov. and Dyella psychrodurans sp. nov. isolated from monsoon evergreen broad-leaved forest soil of Dinghu Mountain, China.</title>
        <authorList>
            <person name="Gao Z."/>
            <person name="Qiu L."/>
        </authorList>
    </citation>
    <scope>NUCLEOTIDE SEQUENCE [LARGE SCALE GENOMIC DNA]</scope>
    <source>
        <strain evidence="1 2">4G-K06</strain>
    </source>
</reference>
<dbReference type="RefSeq" id="WP_115495649.1">
    <property type="nucleotide sequence ID" value="NZ_QRBE01000006.1"/>
</dbReference>
<sequence>MRKAYDQAYFDKWYRHPKYAVRSAAALKRKVAMVVAQAEYYLGRPVRNVLDVGCGEGVWRAPLRALRPGLDYRGLDASEYVVQRFGRSRNIGLASFGQLAQLRFDTRFDVIVCTDVLHYLAPAEIRAGLNGIAEMLEGIAFLEVFTRRDDLEGDRHDLRLRSPAWYLREFRDVGLLPCGSHCYLGPRLERQVAALERAWSD</sequence>
<dbReference type="Pfam" id="PF13489">
    <property type="entry name" value="Methyltransf_23"/>
    <property type="match status" value="1"/>
</dbReference>
<dbReference type="OrthoDB" id="9801609at2"/>
<dbReference type="AlphaFoldDB" id="A0A370WY64"/>
<dbReference type="EMBL" id="QRBE01000006">
    <property type="protein sequence ID" value="RDS81094.1"/>
    <property type="molecule type" value="Genomic_DNA"/>
</dbReference>
<comment type="caution">
    <text evidence="1">The sequence shown here is derived from an EMBL/GenBank/DDBJ whole genome shotgun (WGS) entry which is preliminary data.</text>
</comment>
<proteinExistence type="predicted"/>
<keyword evidence="1" id="KW-0808">Transferase</keyword>
<protein>
    <submittedName>
        <fullName evidence="1">Class I SAM-dependent methyltransferase</fullName>
    </submittedName>
</protein>
<organism evidence="1 2">
    <name type="scientific">Dyella monticola</name>
    <dbReference type="NCBI Taxonomy" id="1927958"/>
    <lineage>
        <taxon>Bacteria</taxon>
        <taxon>Pseudomonadati</taxon>
        <taxon>Pseudomonadota</taxon>
        <taxon>Gammaproteobacteria</taxon>
        <taxon>Lysobacterales</taxon>
        <taxon>Rhodanobacteraceae</taxon>
        <taxon>Dyella</taxon>
    </lineage>
</organism>